<keyword evidence="4 10" id="KW-0547">Nucleotide-binding</keyword>
<dbReference type="Gene3D" id="1.10.730.10">
    <property type="entry name" value="Isoleucyl-tRNA Synthetase, Domain 1"/>
    <property type="match status" value="1"/>
</dbReference>
<evidence type="ECO:0000259" key="12">
    <source>
        <dbReference type="SMART" id="SM00873"/>
    </source>
</evidence>
<keyword evidence="5 10" id="KW-0067">ATP-binding</keyword>
<evidence type="ECO:0000256" key="8">
    <source>
        <dbReference type="ARBA" id="ARBA00049339"/>
    </source>
</evidence>
<dbReference type="FunFam" id="1.10.730.10:FF:000006">
    <property type="entry name" value="Arginyl-tRNA synthetase 2, mitochondrial"/>
    <property type="match status" value="1"/>
</dbReference>
<evidence type="ECO:0000259" key="11">
    <source>
        <dbReference type="SMART" id="SM00836"/>
    </source>
</evidence>
<evidence type="ECO:0000313" key="14">
    <source>
        <dbReference type="EMBL" id="OGG37214.1"/>
    </source>
</evidence>
<evidence type="ECO:0000256" key="2">
    <source>
        <dbReference type="ARBA" id="ARBA00012837"/>
    </source>
</evidence>
<dbReference type="GO" id="GO:0004826">
    <property type="term" value="F:phenylalanine-tRNA ligase activity"/>
    <property type="evidence" value="ECO:0007669"/>
    <property type="project" value="InterPro"/>
</dbReference>
<reference evidence="14 15" key="1">
    <citation type="journal article" date="2016" name="Nat. Commun.">
        <title>Thousands of microbial genomes shed light on interconnected biogeochemical processes in an aquifer system.</title>
        <authorList>
            <person name="Anantharaman K."/>
            <person name="Brown C.T."/>
            <person name="Hug L.A."/>
            <person name="Sharon I."/>
            <person name="Castelle C.J."/>
            <person name="Probst A.J."/>
            <person name="Thomas B.C."/>
            <person name="Singh A."/>
            <person name="Wilkins M.J."/>
            <person name="Karaoz U."/>
            <person name="Brodie E.L."/>
            <person name="Williams K.H."/>
            <person name="Hubbard S.S."/>
            <person name="Banfield J.F."/>
        </authorList>
    </citation>
    <scope>NUCLEOTIDE SEQUENCE [LARGE SCALE GENOMIC DNA]</scope>
</reference>
<evidence type="ECO:0000256" key="4">
    <source>
        <dbReference type="ARBA" id="ARBA00022741"/>
    </source>
</evidence>
<dbReference type="Pfam" id="PF05746">
    <property type="entry name" value="DALR_1"/>
    <property type="match status" value="1"/>
</dbReference>
<evidence type="ECO:0000256" key="10">
    <source>
        <dbReference type="RuleBase" id="RU363038"/>
    </source>
</evidence>
<dbReference type="GO" id="GO:0006420">
    <property type="term" value="P:arginyl-tRNA aminoacylation"/>
    <property type="evidence" value="ECO:0007669"/>
    <property type="project" value="UniProtKB-UniRule"/>
</dbReference>
<evidence type="ECO:0000313" key="15">
    <source>
        <dbReference type="Proteomes" id="UP000176228"/>
    </source>
</evidence>
<accession>A0A1F6BJW3</accession>
<dbReference type="SMART" id="SM00873">
    <property type="entry name" value="B3_4"/>
    <property type="match status" value="1"/>
</dbReference>
<gene>
    <name evidence="14" type="ORF">A2968_05265</name>
</gene>
<evidence type="ECO:0000256" key="1">
    <source>
        <dbReference type="ARBA" id="ARBA00005594"/>
    </source>
</evidence>
<dbReference type="GO" id="GO:0004814">
    <property type="term" value="F:arginine-tRNA ligase activity"/>
    <property type="evidence" value="ECO:0007669"/>
    <property type="project" value="UniProtKB-UniRule"/>
</dbReference>
<dbReference type="Gene3D" id="3.30.1360.70">
    <property type="entry name" value="Arginyl tRNA synthetase N-terminal domain"/>
    <property type="match status" value="1"/>
</dbReference>
<comment type="catalytic activity">
    <reaction evidence="8">
        <text>tRNA(Arg) + L-arginine + ATP = L-arginyl-tRNA(Arg) + AMP + diphosphate</text>
        <dbReference type="Rhea" id="RHEA:20301"/>
        <dbReference type="Rhea" id="RHEA-COMP:9658"/>
        <dbReference type="Rhea" id="RHEA-COMP:9673"/>
        <dbReference type="ChEBI" id="CHEBI:30616"/>
        <dbReference type="ChEBI" id="CHEBI:32682"/>
        <dbReference type="ChEBI" id="CHEBI:33019"/>
        <dbReference type="ChEBI" id="CHEBI:78442"/>
        <dbReference type="ChEBI" id="CHEBI:78513"/>
        <dbReference type="ChEBI" id="CHEBI:456215"/>
        <dbReference type="EC" id="6.1.1.19"/>
    </reaction>
</comment>
<evidence type="ECO:0000256" key="5">
    <source>
        <dbReference type="ARBA" id="ARBA00022840"/>
    </source>
</evidence>
<dbReference type="Gene3D" id="3.40.50.620">
    <property type="entry name" value="HUPs"/>
    <property type="match status" value="1"/>
</dbReference>
<dbReference type="InterPro" id="IPR035684">
    <property type="entry name" value="ArgRS_core"/>
</dbReference>
<dbReference type="GO" id="GO:0005737">
    <property type="term" value="C:cytoplasm"/>
    <property type="evidence" value="ECO:0007669"/>
    <property type="project" value="UniProtKB-UniRule"/>
</dbReference>
<dbReference type="SMART" id="SM01016">
    <property type="entry name" value="Arg_tRNA_synt_N"/>
    <property type="match status" value="1"/>
</dbReference>
<dbReference type="GO" id="GO:0003723">
    <property type="term" value="F:RNA binding"/>
    <property type="evidence" value="ECO:0007669"/>
    <property type="project" value="InterPro"/>
</dbReference>
<dbReference type="EMBL" id="MFJU01000004">
    <property type="protein sequence ID" value="OGG37214.1"/>
    <property type="molecule type" value="Genomic_DNA"/>
</dbReference>
<protein>
    <recommendedName>
        <fullName evidence="2 9">Arginine--tRNA ligase</fullName>
        <ecNumber evidence="2 9">6.1.1.19</ecNumber>
    </recommendedName>
</protein>
<dbReference type="Pfam" id="PF00750">
    <property type="entry name" value="tRNA-synt_1d"/>
    <property type="match status" value="1"/>
</dbReference>
<dbReference type="SUPFAM" id="SSF56037">
    <property type="entry name" value="PheT/TilS domain"/>
    <property type="match status" value="1"/>
</dbReference>
<dbReference type="PANTHER" id="PTHR11956:SF5">
    <property type="entry name" value="ARGININE--TRNA LIGASE, CYTOPLASMIC"/>
    <property type="match status" value="1"/>
</dbReference>
<sequence length="907" mass="103144">MKFIIINQIFEKYPGVEIGVIVIKGMDNTGRNEEILKLLRIEEANQKMLLAETEIGSLPEISQWREIYRSFGSHPKDYRSSVESLLRRARAGNKEIPHINKLVDLYNYLSLKFHLPAGAEDLDKVKGDIRLTFASGNEEGITIGSTQPEKCDPGEVIYQDEEGFICRKWNWREADRTKIDKETVNAVLVVEKAPSLSREKLSEALEEAEQHIKMHFKAGTESAILSQNKQSIEFSFERAKKEHLKENKQDLIKSGEREKKVKKVPEKSKTAVNPLLENAEVSTDKKIKSALLSAFQKLYPDSGIRYGDIKLEHPSSKNYGDYSSNLAMITASKIKVKPIELAEKISQQLNKYIGSGQSMSYSTYSNDYTGSKFIVSDVLENVKAVLPGFINIFLAEKYLISQMGRAPDYGKSVKTGKKMIIEFTDPNPFKEFHIGHVYSNSVGESIARINEELGAKVARANYFGDVGMHVAKSIWGMKKLAKNMDNKSLTQKVKYLGEAYAIGATAFEEDEKAKEEMNKINYLVFVAAQDYMQKKMKWEPRINYRQFVKADEKEIQEVGSLFQKGREWSLAYFESIYRRLGAKFDYYYPESIVGEYGLQIVKEGLEKGIFEKSEGATVFRGEKYGLHTRVFINALGLPTYETKELGLAPTKYKDFQYDFSMIVTAKEINEYFQVLLKVLSLVKPDLASKTRHLGHGLVKLPEGKMSSRTGKIISGEALLEMVKTKLKERLHNTGSDNYTKAESELILEKTAVAAIKYSLLKVALPADIVFDLEKSVNFEGDSGPYLQYTYARCRSVLRKAEDRGIKYMVSSIKYGKKLNEEEKDLLRTFYQFEEVVLEAGRNFLPSAIAAYLYGLAQKYNVFYSKHLILGNQKQNQASLFRLALTHTTSKIIKKGLWLLGIETVERM</sequence>
<comment type="caution">
    <text evidence="14">The sequence shown here is derived from an EMBL/GenBank/DDBJ whole genome shotgun (WGS) entry which is preliminary data.</text>
</comment>
<dbReference type="InterPro" id="IPR005146">
    <property type="entry name" value="B3/B4_tRNA-bd"/>
</dbReference>
<dbReference type="InterPro" id="IPR036695">
    <property type="entry name" value="Arg-tRNA-synth_N_sf"/>
</dbReference>
<keyword evidence="7 10" id="KW-0030">Aminoacyl-tRNA synthetase</keyword>
<keyword evidence="6 10" id="KW-0648">Protein biosynthesis</keyword>
<dbReference type="Pfam" id="PF03483">
    <property type="entry name" value="B3_4"/>
    <property type="match status" value="1"/>
</dbReference>
<dbReference type="SMART" id="SM00836">
    <property type="entry name" value="DALR_1"/>
    <property type="match status" value="1"/>
</dbReference>
<feature type="domain" description="Arginyl tRNA synthetase N-terminal" evidence="13">
    <location>
        <begin position="285"/>
        <end position="394"/>
    </location>
</feature>
<dbReference type="PRINTS" id="PR01038">
    <property type="entry name" value="TRNASYNTHARG"/>
</dbReference>
<feature type="domain" description="DALR anticodon binding" evidence="11">
    <location>
        <begin position="786"/>
        <end position="907"/>
    </location>
</feature>
<dbReference type="InterPro" id="IPR008909">
    <property type="entry name" value="DALR_anticod-bd"/>
</dbReference>
<organism evidence="14 15">
    <name type="scientific">Candidatus Gottesmanbacteria bacterium RIFCSPLOWO2_01_FULL_42_22</name>
    <dbReference type="NCBI Taxonomy" id="1798391"/>
    <lineage>
        <taxon>Bacteria</taxon>
        <taxon>Candidatus Gottesmaniibacteriota</taxon>
    </lineage>
</organism>
<feature type="domain" description="B3/B4 tRNA-binding" evidence="12">
    <location>
        <begin position="62"/>
        <end position="217"/>
    </location>
</feature>
<name>A0A1F6BJW3_9BACT</name>
<dbReference type="SUPFAM" id="SSF47323">
    <property type="entry name" value="Anticodon-binding domain of a subclass of class I aminoacyl-tRNA synthetases"/>
    <property type="match status" value="1"/>
</dbReference>
<dbReference type="Pfam" id="PF03485">
    <property type="entry name" value="Arg_tRNA_synt_N"/>
    <property type="match status" value="1"/>
</dbReference>
<dbReference type="PANTHER" id="PTHR11956">
    <property type="entry name" value="ARGINYL-TRNA SYNTHETASE"/>
    <property type="match status" value="1"/>
</dbReference>
<evidence type="ECO:0000256" key="3">
    <source>
        <dbReference type="ARBA" id="ARBA00022598"/>
    </source>
</evidence>
<dbReference type="EC" id="6.1.1.19" evidence="2 9"/>
<dbReference type="InterPro" id="IPR005148">
    <property type="entry name" value="Arg-tRNA-synth_N"/>
</dbReference>
<dbReference type="InterPro" id="IPR009080">
    <property type="entry name" value="tRNAsynth_Ia_anticodon-bd"/>
</dbReference>
<keyword evidence="3 10" id="KW-0436">Ligase</keyword>
<dbReference type="Gene3D" id="3.50.40.10">
    <property type="entry name" value="Phenylalanyl-trna Synthetase, Chain B, domain 3"/>
    <property type="match status" value="1"/>
</dbReference>
<comment type="similarity">
    <text evidence="1 10">Belongs to the class-I aminoacyl-tRNA synthetase family.</text>
</comment>
<dbReference type="InterPro" id="IPR014729">
    <property type="entry name" value="Rossmann-like_a/b/a_fold"/>
</dbReference>
<evidence type="ECO:0000256" key="9">
    <source>
        <dbReference type="NCBIfam" id="TIGR00456"/>
    </source>
</evidence>
<dbReference type="InterPro" id="IPR001278">
    <property type="entry name" value="Arg-tRNA-ligase"/>
</dbReference>
<dbReference type="InterPro" id="IPR020825">
    <property type="entry name" value="Phe-tRNA_synthase-like_B3/B4"/>
</dbReference>
<dbReference type="GO" id="GO:0005524">
    <property type="term" value="F:ATP binding"/>
    <property type="evidence" value="ECO:0007669"/>
    <property type="project" value="UniProtKB-KW"/>
</dbReference>
<evidence type="ECO:0000256" key="7">
    <source>
        <dbReference type="ARBA" id="ARBA00023146"/>
    </source>
</evidence>
<evidence type="ECO:0000259" key="13">
    <source>
        <dbReference type="SMART" id="SM01016"/>
    </source>
</evidence>
<proteinExistence type="inferred from homology"/>
<dbReference type="SUPFAM" id="SSF52374">
    <property type="entry name" value="Nucleotidylyl transferase"/>
    <property type="match status" value="1"/>
</dbReference>
<dbReference type="AlphaFoldDB" id="A0A1F6BJW3"/>
<dbReference type="NCBIfam" id="TIGR00456">
    <property type="entry name" value="argS"/>
    <property type="match status" value="1"/>
</dbReference>
<dbReference type="Proteomes" id="UP000176228">
    <property type="component" value="Unassembled WGS sequence"/>
</dbReference>
<evidence type="ECO:0000256" key="6">
    <source>
        <dbReference type="ARBA" id="ARBA00022917"/>
    </source>
</evidence>
<dbReference type="SUPFAM" id="SSF55190">
    <property type="entry name" value="Arginyl-tRNA synthetase (ArgRS), N-terminal 'additional' domain"/>
    <property type="match status" value="1"/>
</dbReference>
<dbReference type="STRING" id="1798391.A2968_05265"/>